<proteinExistence type="predicted"/>
<keyword evidence="3" id="KW-1185">Reference proteome</keyword>
<organism evidence="2 3">
    <name type="scientific">Elysia crispata</name>
    <name type="common">lettuce slug</name>
    <dbReference type="NCBI Taxonomy" id="231223"/>
    <lineage>
        <taxon>Eukaryota</taxon>
        <taxon>Metazoa</taxon>
        <taxon>Spiralia</taxon>
        <taxon>Lophotrochozoa</taxon>
        <taxon>Mollusca</taxon>
        <taxon>Gastropoda</taxon>
        <taxon>Heterobranchia</taxon>
        <taxon>Euthyneura</taxon>
        <taxon>Panpulmonata</taxon>
        <taxon>Sacoglossa</taxon>
        <taxon>Placobranchoidea</taxon>
        <taxon>Plakobranchidae</taxon>
        <taxon>Elysia</taxon>
    </lineage>
</organism>
<accession>A0AAE1B9L7</accession>
<evidence type="ECO:0000313" key="2">
    <source>
        <dbReference type="EMBL" id="KAK3802329.1"/>
    </source>
</evidence>
<evidence type="ECO:0000313" key="3">
    <source>
        <dbReference type="Proteomes" id="UP001283361"/>
    </source>
</evidence>
<feature type="compositionally biased region" description="Acidic residues" evidence="1">
    <location>
        <begin position="9"/>
        <end position="28"/>
    </location>
</feature>
<sequence length="79" mass="8894">MNTFFMCASDDEDEDLDLPLLSEDEEEQTASREDSLSTPAVACQDLTDKPSKNQDVIKDLSHLLPAPDDHRFQRGVEAR</sequence>
<dbReference type="Proteomes" id="UP001283361">
    <property type="component" value="Unassembled WGS sequence"/>
</dbReference>
<protein>
    <submittedName>
        <fullName evidence="2">Uncharacterized protein</fullName>
    </submittedName>
</protein>
<reference evidence="2" key="1">
    <citation type="journal article" date="2023" name="G3 (Bethesda)">
        <title>A reference genome for the long-term kleptoplast-retaining sea slug Elysia crispata morphotype clarki.</title>
        <authorList>
            <person name="Eastman K.E."/>
            <person name="Pendleton A.L."/>
            <person name="Shaikh M.A."/>
            <person name="Suttiyut T."/>
            <person name="Ogas R."/>
            <person name="Tomko P."/>
            <person name="Gavelis G."/>
            <person name="Widhalm J.R."/>
            <person name="Wisecaver J.H."/>
        </authorList>
    </citation>
    <scope>NUCLEOTIDE SEQUENCE</scope>
    <source>
        <strain evidence="2">ECLA1</strain>
    </source>
</reference>
<evidence type="ECO:0000256" key="1">
    <source>
        <dbReference type="SAM" id="MobiDB-lite"/>
    </source>
</evidence>
<gene>
    <name evidence="2" type="ORF">RRG08_018430</name>
</gene>
<feature type="region of interest" description="Disordered" evidence="1">
    <location>
        <begin position="1"/>
        <end position="40"/>
    </location>
</feature>
<name>A0AAE1B9L7_9GAST</name>
<comment type="caution">
    <text evidence="2">The sequence shown here is derived from an EMBL/GenBank/DDBJ whole genome shotgun (WGS) entry which is preliminary data.</text>
</comment>
<dbReference type="AlphaFoldDB" id="A0AAE1B9L7"/>
<dbReference type="EMBL" id="JAWDGP010000247">
    <property type="protein sequence ID" value="KAK3802329.1"/>
    <property type="molecule type" value="Genomic_DNA"/>
</dbReference>